<proteinExistence type="predicted"/>
<evidence type="ECO:0000256" key="1">
    <source>
        <dbReference type="SAM" id="MobiDB-lite"/>
    </source>
</evidence>
<evidence type="ECO:0000259" key="3">
    <source>
        <dbReference type="Pfam" id="PF08044"/>
    </source>
</evidence>
<dbReference type="RefSeq" id="WP_348787630.1">
    <property type="nucleotide sequence ID" value="NZ_CP157390.1"/>
</dbReference>
<reference evidence="4" key="1">
    <citation type="submission" date="2024-05" db="EMBL/GenBank/DDBJ databases">
        <title>The Natural Products Discovery Center: Release of the First 8490 Sequenced Strains for Exploring Actinobacteria Biosynthetic Diversity.</title>
        <authorList>
            <person name="Kalkreuter E."/>
            <person name="Kautsar S.A."/>
            <person name="Yang D."/>
            <person name="Bader C.D."/>
            <person name="Teijaro C.N."/>
            <person name="Fluegel L."/>
            <person name="Davis C.M."/>
            <person name="Simpson J.R."/>
            <person name="Lauterbach L."/>
            <person name="Steele A.D."/>
            <person name="Gui C."/>
            <person name="Meng S."/>
            <person name="Li G."/>
            <person name="Viehrig K."/>
            <person name="Ye F."/>
            <person name="Su P."/>
            <person name="Kiefer A.F."/>
            <person name="Nichols A."/>
            <person name="Cepeda A.J."/>
            <person name="Yan W."/>
            <person name="Fan B."/>
            <person name="Jiang Y."/>
            <person name="Adhikari A."/>
            <person name="Zheng C.-J."/>
            <person name="Schuster L."/>
            <person name="Cowan T.M."/>
            <person name="Smanski M.J."/>
            <person name="Chevrette M.G."/>
            <person name="de Carvalho L.P.S."/>
            <person name="Shen B."/>
        </authorList>
    </citation>
    <scope>NUCLEOTIDE SEQUENCE</scope>
    <source>
        <strain evidence="4">NPDC080035</strain>
    </source>
</reference>
<organism evidence="4">
    <name type="scientific">Leifsonia sp. NPDC080035</name>
    <dbReference type="NCBI Taxonomy" id="3143936"/>
    <lineage>
        <taxon>Bacteria</taxon>
        <taxon>Bacillati</taxon>
        <taxon>Actinomycetota</taxon>
        <taxon>Actinomycetes</taxon>
        <taxon>Micrococcales</taxon>
        <taxon>Microbacteriaceae</taxon>
        <taxon>Leifsonia</taxon>
    </lineage>
</organism>
<keyword evidence="2" id="KW-0812">Transmembrane</keyword>
<gene>
    <name evidence="4" type="ORF">AAME72_16550</name>
</gene>
<dbReference type="Pfam" id="PF08044">
    <property type="entry name" value="DUF1707"/>
    <property type="match status" value="1"/>
</dbReference>
<dbReference type="InterPro" id="IPR012551">
    <property type="entry name" value="DUF1707_SHOCT-like"/>
</dbReference>
<keyword evidence="2" id="KW-1133">Transmembrane helix</keyword>
<feature type="transmembrane region" description="Helical" evidence="2">
    <location>
        <begin position="142"/>
        <end position="158"/>
    </location>
</feature>
<feature type="domain" description="DUF1707" evidence="3">
    <location>
        <begin position="12"/>
        <end position="64"/>
    </location>
</feature>
<accession>A0AAU7GCK5</accession>
<feature type="region of interest" description="Disordered" evidence="1">
    <location>
        <begin position="1"/>
        <end position="21"/>
    </location>
</feature>
<protein>
    <submittedName>
        <fullName evidence="4">DUF1707 domain-containing protein</fullName>
    </submittedName>
</protein>
<sequence length="164" mass="17446">MTDFSDPSGASLRLSDDERERAVAALQGHAAQGRLTDAELASRSSAARAAVTRGDLAPLFTDLPGPLDLDAETGTGPRPSVRRPMAAAGEASSGSASAFDAADEPYRRRPGRWGYVVVSVVPFVALILFFVTGMAWGYQYSWLWFLLIPIVGAVAYGADGGRRR</sequence>
<evidence type="ECO:0000313" key="4">
    <source>
        <dbReference type="EMBL" id="XBM47663.1"/>
    </source>
</evidence>
<dbReference type="AlphaFoldDB" id="A0AAU7GCK5"/>
<dbReference type="EMBL" id="CP157390">
    <property type="protein sequence ID" value="XBM47663.1"/>
    <property type="molecule type" value="Genomic_DNA"/>
</dbReference>
<name>A0AAU7GCK5_9MICO</name>
<feature type="transmembrane region" description="Helical" evidence="2">
    <location>
        <begin position="113"/>
        <end position="136"/>
    </location>
</feature>
<evidence type="ECO:0000256" key="2">
    <source>
        <dbReference type="SAM" id="Phobius"/>
    </source>
</evidence>
<feature type="compositionally biased region" description="Low complexity" evidence="1">
    <location>
        <begin position="86"/>
        <end position="100"/>
    </location>
</feature>
<feature type="region of interest" description="Disordered" evidence="1">
    <location>
        <begin position="61"/>
        <end position="101"/>
    </location>
</feature>
<keyword evidence="2" id="KW-0472">Membrane</keyword>